<feature type="region of interest" description="Disordered" evidence="1">
    <location>
        <begin position="139"/>
        <end position="159"/>
    </location>
</feature>
<accession>A0A8S0WG72</accession>
<dbReference type="AlphaFoldDB" id="A0A8S0WG72"/>
<keyword evidence="3" id="KW-1185">Reference proteome</keyword>
<dbReference type="EMBL" id="CACVBS010000068">
    <property type="protein sequence ID" value="CAA7268660.1"/>
    <property type="molecule type" value="Genomic_DNA"/>
</dbReference>
<name>A0A8S0WG72_CYCAE</name>
<comment type="caution">
    <text evidence="2">The sequence shown here is derived from an EMBL/GenBank/DDBJ whole genome shotgun (WGS) entry which is preliminary data.</text>
</comment>
<proteinExistence type="predicted"/>
<dbReference type="Proteomes" id="UP000467700">
    <property type="component" value="Unassembled WGS sequence"/>
</dbReference>
<reference evidence="2 3" key="1">
    <citation type="submission" date="2020-01" db="EMBL/GenBank/DDBJ databases">
        <authorList>
            <person name="Gupta K D."/>
        </authorList>
    </citation>
    <scope>NUCLEOTIDE SEQUENCE [LARGE SCALE GENOMIC DNA]</scope>
</reference>
<sequence>MLKSGVRHTPLSLSTVHGRTQARCIGTVIVDVVEKVKDGYMPRTTLTLGPLPPNRNRNCRPTIPPLSYEWTRQAPNYGALQWPTGLRRLEVLWTAPANIIPTLPPVAASTSSFASTYASPSPSLQTYAQPQAHVQGQTLGQGQAYGQAQTRGRTHLNRPSLQLSVQGLALIDEDGVATPIPSSTCGSASTSSSSGSGSASSSSAEAGASALQTHPIDRIGLGQGRPAPVVARQPLAHPTMSFSPTLASPADKDERNPDAHNAKSIPPSGYPGPGPSGGTREWSTGLCAFEGLGTFCKAVFCPWMVYAGNKARLEDL</sequence>
<evidence type="ECO:0000313" key="3">
    <source>
        <dbReference type="Proteomes" id="UP000467700"/>
    </source>
</evidence>
<feature type="region of interest" description="Disordered" evidence="1">
    <location>
        <begin position="181"/>
        <end position="210"/>
    </location>
</feature>
<dbReference type="OrthoDB" id="1045822at2759"/>
<organism evidence="2 3">
    <name type="scientific">Cyclocybe aegerita</name>
    <name type="common">Black poplar mushroom</name>
    <name type="synonym">Agrocybe aegerita</name>
    <dbReference type="NCBI Taxonomy" id="1973307"/>
    <lineage>
        <taxon>Eukaryota</taxon>
        <taxon>Fungi</taxon>
        <taxon>Dikarya</taxon>
        <taxon>Basidiomycota</taxon>
        <taxon>Agaricomycotina</taxon>
        <taxon>Agaricomycetes</taxon>
        <taxon>Agaricomycetidae</taxon>
        <taxon>Agaricales</taxon>
        <taxon>Agaricineae</taxon>
        <taxon>Bolbitiaceae</taxon>
        <taxon>Cyclocybe</taxon>
    </lineage>
</organism>
<evidence type="ECO:0000256" key="1">
    <source>
        <dbReference type="SAM" id="MobiDB-lite"/>
    </source>
</evidence>
<protein>
    <submittedName>
        <fullName evidence="2">Uncharacterized protein</fullName>
    </submittedName>
</protein>
<evidence type="ECO:0000313" key="2">
    <source>
        <dbReference type="EMBL" id="CAA7268660.1"/>
    </source>
</evidence>
<feature type="compositionally biased region" description="Low complexity" evidence="1">
    <location>
        <begin position="182"/>
        <end position="210"/>
    </location>
</feature>
<feature type="region of interest" description="Disordered" evidence="1">
    <location>
        <begin position="239"/>
        <end position="278"/>
    </location>
</feature>
<gene>
    <name evidence="2" type="ORF">AAE3_LOCUS10858</name>
</gene>
<feature type="compositionally biased region" description="Basic and acidic residues" evidence="1">
    <location>
        <begin position="250"/>
        <end position="261"/>
    </location>
</feature>